<feature type="domain" description="Azaphilone pigments biosynthesis cluster protein L N-terminal" evidence="1">
    <location>
        <begin position="37"/>
        <end position="198"/>
    </location>
</feature>
<sequence length="998" mass="111508">MQSITRCSHNPEYLCTNGQLVFASASSHWAMTDFAGIASSGVQACSAIATYINALKHRDEDLASIGRQAQALESVFQALSQSLTEDSSDPSTSSAAAQVSSSMQTCEAELNSLKQLIARFSDSLQPNARPQDKILQQATKLKYPMRKPDISRIQTSLGVITENLNLALQNLGLRYSQLAISKLRGLEEAAAQASTSLDAIGSSVSALEGLVSPLKEQIPALQSAVATISPLVNRQSDLQLAKIQELHSQSAQSNDALSECMIGVHVKLDGLLDRFQQHFTTASAAVDGPDTRMSVYKLVSRPASLASLCGSLDDISQKATSTISALQGTPTVNANSCPCRQRLVRRSKRVSLWSWGLWDDEVITFKHLKGCQYFNSNGDERSRLRGIKLAGFLKNAIIITFYTSTGADPSEGQSQWERLALVATQKLENLFKEGKAGAKDVDSSNQSLLHAAACVSEAISSWSNIRGKAYCPPIAQLATFLIKRQVPASLRDLRGREAFKIAVGSGHSSTPLAAAFYPEEASIDAQVYWSWVWSPLKPQWLARSLELFASIPRVAEVYHGPLSLAILLNDQGQIHRLLRKHPEYLEERGNFMGWTPLHLASRRLLADASDHCRVYLAHALLQRRQMLKHVAQHYLSPLEIDSFDLLGPAVLDIYAMQVDEILRHRGFIEFGPLSTYVDDEGGCHRDGASSPIHELRSIYHELSTVKDAEMYFDLGFHDISARLDKPRRWMPPHGSWSPCISLPFANWLLDHDAPLWEWVAHCEIPSSDGLANGFVLAILGDYGEHPSEQGNREVARILEERILSDRSIDRCDCRCSLRGCTPFVERLKRILNWYRKSEVEVAAKFTTYLKKYGNALQREHWHAAIRLTTFQSLGIKHTCLTRRPRERELEAEEIAEIQDEDAELLEILESLVEEFEEHAFEAIDAATDRVDRMIAFWNGYWADRMHQVLSELSRADDESKLAAEHLGVSWTAETDEEASESSELEEWDYYFRKIEEIE</sequence>
<evidence type="ECO:0000259" key="1">
    <source>
        <dbReference type="Pfam" id="PF17111"/>
    </source>
</evidence>
<protein>
    <submittedName>
        <fullName evidence="2">Predicted protein</fullName>
    </submittedName>
</protein>
<proteinExistence type="predicted"/>
<dbReference type="InterPro" id="IPR031348">
    <property type="entry name" value="PigL_N"/>
</dbReference>
<name>G0RP64_HYPJQ</name>
<keyword evidence="3" id="KW-1185">Reference proteome</keyword>
<dbReference type="eggNOG" id="ENOG502SM1I">
    <property type="taxonomic scope" value="Eukaryota"/>
</dbReference>
<gene>
    <name evidence="2" type="ORF">TRIREDRAFT_122792</name>
</gene>
<dbReference type="Proteomes" id="UP000008984">
    <property type="component" value="Unassembled WGS sequence"/>
</dbReference>
<reference evidence="2 3" key="1">
    <citation type="journal article" date="2008" name="Nat. Biotechnol.">
        <title>Genome sequencing and analysis of the biomass-degrading fungus Trichoderma reesei (syn. Hypocrea jecorina).</title>
        <authorList>
            <person name="Martinez D."/>
            <person name="Berka R.M."/>
            <person name="Henrissat B."/>
            <person name="Saloheimo M."/>
            <person name="Arvas M."/>
            <person name="Baker S.E."/>
            <person name="Chapman J."/>
            <person name="Chertkov O."/>
            <person name="Coutinho P.M."/>
            <person name="Cullen D."/>
            <person name="Danchin E.G."/>
            <person name="Grigoriev I.V."/>
            <person name="Harris P."/>
            <person name="Jackson M."/>
            <person name="Kubicek C.P."/>
            <person name="Han C.S."/>
            <person name="Ho I."/>
            <person name="Larrondo L.F."/>
            <person name="de Leon A.L."/>
            <person name="Magnuson J.K."/>
            <person name="Merino S."/>
            <person name="Misra M."/>
            <person name="Nelson B."/>
            <person name="Putnam N."/>
            <person name="Robbertse B."/>
            <person name="Salamov A.A."/>
            <person name="Schmoll M."/>
            <person name="Terry A."/>
            <person name="Thayer N."/>
            <person name="Westerholm-Parvinen A."/>
            <person name="Schoch C.L."/>
            <person name="Yao J."/>
            <person name="Barabote R."/>
            <person name="Nelson M.A."/>
            <person name="Detter C."/>
            <person name="Bruce D."/>
            <person name="Kuske C.R."/>
            <person name="Xie G."/>
            <person name="Richardson P."/>
            <person name="Rokhsar D.S."/>
            <person name="Lucas S.M."/>
            <person name="Rubin E.M."/>
            <person name="Dunn-Coleman N."/>
            <person name="Ward M."/>
            <person name="Brettin T.S."/>
        </authorList>
    </citation>
    <scope>NUCLEOTIDE SEQUENCE [LARGE SCALE GENOMIC DNA]</scope>
    <source>
        <strain evidence="2 3">QM6a</strain>
    </source>
</reference>
<dbReference type="RefSeq" id="XP_006966970.1">
    <property type="nucleotide sequence ID" value="XM_006966908.1"/>
</dbReference>
<evidence type="ECO:0000313" key="3">
    <source>
        <dbReference type="Proteomes" id="UP000008984"/>
    </source>
</evidence>
<accession>G0RP64</accession>
<dbReference type="VEuPathDB" id="FungiDB:TRIREDRAFT_122792"/>
<dbReference type="InterPro" id="IPR036770">
    <property type="entry name" value="Ankyrin_rpt-contain_sf"/>
</dbReference>
<dbReference type="GeneID" id="18483481"/>
<dbReference type="OrthoDB" id="1577640at2759"/>
<dbReference type="HOGENOM" id="CLU_008751_0_0_1"/>
<dbReference type="Pfam" id="PF17111">
    <property type="entry name" value="PigL_N"/>
    <property type="match status" value="1"/>
</dbReference>
<dbReference type="AlphaFoldDB" id="G0RP64"/>
<dbReference type="KEGG" id="tre:TRIREDRAFT_122792"/>
<dbReference type="EMBL" id="GL985070">
    <property type="protein sequence ID" value="EGR46949.1"/>
    <property type="molecule type" value="Genomic_DNA"/>
</dbReference>
<dbReference type="SUPFAM" id="SSF48403">
    <property type="entry name" value="Ankyrin repeat"/>
    <property type="match status" value="1"/>
</dbReference>
<evidence type="ECO:0000313" key="2">
    <source>
        <dbReference type="EMBL" id="EGR46949.1"/>
    </source>
</evidence>
<organism evidence="3">
    <name type="scientific">Hypocrea jecorina (strain QM6a)</name>
    <name type="common">Trichoderma reesei</name>
    <dbReference type="NCBI Taxonomy" id="431241"/>
    <lineage>
        <taxon>Eukaryota</taxon>
        <taxon>Fungi</taxon>
        <taxon>Dikarya</taxon>
        <taxon>Ascomycota</taxon>
        <taxon>Pezizomycotina</taxon>
        <taxon>Sordariomycetes</taxon>
        <taxon>Hypocreomycetidae</taxon>
        <taxon>Hypocreales</taxon>
        <taxon>Hypocreaceae</taxon>
        <taxon>Trichoderma</taxon>
    </lineage>
</organism>
<dbReference type="Gene3D" id="1.25.40.20">
    <property type="entry name" value="Ankyrin repeat-containing domain"/>
    <property type="match status" value="1"/>
</dbReference>